<reference evidence="3" key="1">
    <citation type="submission" date="2020-07" db="EMBL/GenBank/DDBJ databases">
        <title>A long reads based de novo assembly of the rainbow trout Arlee double haploid line genome.</title>
        <authorList>
            <person name="Gao G."/>
            <person name="Palti Y."/>
        </authorList>
    </citation>
    <scope>NUCLEOTIDE SEQUENCE [LARGE SCALE GENOMIC DNA]</scope>
</reference>
<dbReference type="InterPro" id="IPR028309">
    <property type="entry name" value="RB_fam"/>
</dbReference>
<feature type="compositionally biased region" description="Polar residues" evidence="1">
    <location>
        <begin position="324"/>
        <end position="343"/>
    </location>
</feature>
<reference evidence="3" key="3">
    <citation type="submission" date="2025-09" db="UniProtKB">
        <authorList>
            <consortium name="Ensembl"/>
        </authorList>
    </citation>
    <scope>IDENTIFICATION</scope>
</reference>
<dbReference type="PANTHER" id="PTHR13742">
    <property type="entry name" value="RETINOBLASTOMA-ASSOCIATED PROTEIN RB -RELATED"/>
    <property type="match status" value="1"/>
</dbReference>
<dbReference type="InterPro" id="IPR036915">
    <property type="entry name" value="Cyclin-like_sf"/>
</dbReference>
<proteinExistence type="predicted"/>
<name>A0A8C7TIQ3_ONCMY</name>
<evidence type="ECO:0000256" key="1">
    <source>
        <dbReference type="SAM" id="MobiDB-lite"/>
    </source>
</evidence>
<dbReference type="Proteomes" id="UP000694395">
    <property type="component" value="Chromosome 26"/>
</dbReference>
<dbReference type="Ensembl" id="ENSOMYT00000091495.2">
    <property type="protein sequence ID" value="ENSOMYP00000084007.2"/>
    <property type="gene ID" value="ENSOMYG00000038731.2"/>
</dbReference>
<dbReference type="InterPro" id="IPR002719">
    <property type="entry name" value="RB_B"/>
</dbReference>
<feature type="compositionally biased region" description="Low complexity" evidence="1">
    <location>
        <begin position="261"/>
        <end position="271"/>
    </location>
</feature>
<keyword evidence="4" id="KW-1185">Reference proteome</keyword>
<dbReference type="GO" id="GO:0030154">
    <property type="term" value="P:cell differentiation"/>
    <property type="evidence" value="ECO:0007669"/>
    <property type="project" value="TreeGrafter"/>
</dbReference>
<dbReference type="Gene3D" id="1.10.472.10">
    <property type="entry name" value="Cyclin-like"/>
    <property type="match status" value="2"/>
</dbReference>
<dbReference type="GO" id="GO:0000785">
    <property type="term" value="C:chromatin"/>
    <property type="evidence" value="ECO:0007669"/>
    <property type="project" value="TreeGrafter"/>
</dbReference>
<evidence type="ECO:0000313" key="4">
    <source>
        <dbReference type="Proteomes" id="UP000694395"/>
    </source>
</evidence>
<evidence type="ECO:0000313" key="3">
    <source>
        <dbReference type="Ensembl" id="ENSOMYP00000084007.2"/>
    </source>
</evidence>
<evidence type="ECO:0000259" key="2">
    <source>
        <dbReference type="SMART" id="SM01368"/>
    </source>
</evidence>
<dbReference type="Pfam" id="PF01858">
    <property type="entry name" value="RB_A"/>
    <property type="match status" value="1"/>
</dbReference>
<dbReference type="GO" id="GO:2000134">
    <property type="term" value="P:negative regulation of G1/S transition of mitotic cell cycle"/>
    <property type="evidence" value="ECO:0007669"/>
    <property type="project" value="TreeGrafter"/>
</dbReference>
<dbReference type="PANTHER" id="PTHR13742:SF8">
    <property type="entry name" value="RETINOBLASTOMA-LIKE PROTEIN 2"/>
    <property type="match status" value="1"/>
</dbReference>
<dbReference type="GO" id="GO:0006357">
    <property type="term" value="P:regulation of transcription by RNA polymerase II"/>
    <property type="evidence" value="ECO:0007669"/>
    <property type="project" value="InterPro"/>
</dbReference>
<feature type="compositionally biased region" description="Polar residues" evidence="1">
    <location>
        <begin position="663"/>
        <end position="674"/>
    </location>
</feature>
<dbReference type="Pfam" id="PF01857">
    <property type="entry name" value="RB_B"/>
    <property type="match status" value="1"/>
</dbReference>
<dbReference type="SMART" id="SM01368">
    <property type="entry name" value="RB_A"/>
    <property type="match status" value="1"/>
</dbReference>
<sequence length="688" mass="78663">MYTEKRVGPRIEPCGTPIETARVEKWLYGSLRCILFRSCARNPSEVISTRLRDMLHTFVQHYQEPWEENCKRGVKFSSQTEALYYRVLEAVINQERKRLGAKDISGILEHDLFQRSLVACCLEMVIFSHQPPGSFPLVIDIFSLAPYDFYKVIELVLRAEEGLLPGVVRHLTHIEEQILESLAWRRDSPLWDQIRMVLCVFKVMLPQYSEDTDKMAKIPPNPSHLTPSVVNGIHGIDLNSPITHHERYSSPPAGSKTATCPTTPVSPSQSSSVIVTGQTVVTMASATVTPNNDQSVTIPIRGIANDRGAITFTFRVVGQPIPPQQVSSTSIQQPQNPLPSTQSKGSISLFLRKVGFTQISTYLSWPECYEPRYLVTRSTRQRPYSFPLSQVYHLVSMRLRDICVKLDICEALRLKIWTCVEHSLVHCTDLMLDRHLDQILMCAIYVMAKVTKVDMPFKLIMQCYKTQPQASNCVRRSMFCLLLFDVDPSSSLLTYQSPPTHPTGRRSPCRQNQEERGHLIYFYNTVYVKQMKDFALRYTSSSLTIVETPPLSPYPIQRIGSLRRLRPSNHHSLYISPHKPSTHPSPRTGFLYYVSRSPSKHLREINDMMRTFQSRTRKRCAAQLQEDGEEEGGPLVKRPCQDRPSDWQRKLRDLGQDFNQALTRAQNQQQSQTRAKAQHQAKAHKGTH</sequence>
<dbReference type="GO" id="GO:0005634">
    <property type="term" value="C:nucleus"/>
    <property type="evidence" value="ECO:0007669"/>
    <property type="project" value="InterPro"/>
</dbReference>
<dbReference type="InterPro" id="IPR002720">
    <property type="entry name" value="RB_A"/>
</dbReference>
<feature type="domain" description="Retinoblastoma-associated protein A-box" evidence="2">
    <location>
        <begin position="16"/>
        <end position="194"/>
    </location>
</feature>
<organism evidence="3 4">
    <name type="scientific">Oncorhynchus mykiss</name>
    <name type="common">Rainbow trout</name>
    <name type="synonym">Salmo gairdneri</name>
    <dbReference type="NCBI Taxonomy" id="8022"/>
    <lineage>
        <taxon>Eukaryota</taxon>
        <taxon>Metazoa</taxon>
        <taxon>Chordata</taxon>
        <taxon>Craniata</taxon>
        <taxon>Vertebrata</taxon>
        <taxon>Euteleostomi</taxon>
        <taxon>Actinopterygii</taxon>
        <taxon>Neopterygii</taxon>
        <taxon>Teleostei</taxon>
        <taxon>Protacanthopterygii</taxon>
        <taxon>Salmoniformes</taxon>
        <taxon>Salmonidae</taxon>
        <taxon>Salmoninae</taxon>
        <taxon>Oncorhynchus</taxon>
    </lineage>
</organism>
<feature type="region of interest" description="Disordered" evidence="1">
    <location>
        <begin position="621"/>
        <end position="645"/>
    </location>
</feature>
<feature type="region of interest" description="Disordered" evidence="1">
    <location>
        <begin position="323"/>
        <end position="343"/>
    </location>
</feature>
<dbReference type="GeneTree" id="ENSGT00950000183202"/>
<feature type="region of interest" description="Disordered" evidence="1">
    <location>
        <begin position="663"/>
        <end position="688"/>
    </location>
</feature>
<reference evidence="3" key="2">
    <citation type="submission" date="2025-08" db="UniProtKB">
        <authorList>
            <consortium name="Ensembl"/>
        </authorList>
    </citation>
    <scope>IDENTIFICATION</scope>
</reference>
<protein>
    <recommendedName>
        <fullName evidence="2">Retinoblastoma-associated protein A-box domain-containing protein</fullName>
    </recommendedName>
</protein>
<dbReference type="SUPFAM" id="SSF47954">
    <property type="entry name" value="Cyclin-like"/>
    <property type="match status" value="2"/>
</dbReference>
<dbReference type="AlphaFoldDB" id="A0A8C7TIQ3"/>
<feature type="region of interest" description="Disordered" evidence="1">
    <location>
        <begin position="247"/>
        <end position="271"/>
    </location>
</feature>
<accession>A0A8C7TIQ3</accession>
<dbReference type="GO" id="GO:0000977">
    <property type="term" value="F:RNA polymerase II transcription regulatory region sequence-specific DNA binding"/>
    <property type="evidence" value="ECO:0007669"/>
    <property type="project" value="TreeGrafter"/>
</dbReference>
<dbReference type="GO" id="GO:0005667">
    <property type="term" value="C:transcription regulator complex"/>
    <property type="evidence" value="ECO:0007669"/>
    <property type="project" value="TreeGrafter"/>
</dbReference>
<feature type="compositionally biased region" description="Basic residues" evidence="1">
    <location>
        <begin position="676"/>
        <end position="688"/>
    </location>
</feature>